<accession>W1Y2M8</accession>
<comment type="caution">
    <text evidence="1">The sequence shown here is derived from an EMBL/GenBank/DDBJ whole genome shotgun (WGS) entry which is preliminary data.</text>
</comment>
<organism evidence="1">
    <name type="scientific">human gut metagenome</name>
    <dbReference type="NCBI Taxonomy" id="408170"/>
    <lineage>
        <taxon>unclassified sequences</taxon>
        <taxon>metagenomes</taxon>
        <taxon>organismal metagenomes</taxon>
    </lineage>
</organism>
<sequence length="61" mass="7240">MSGIDKIKVKSENREEVKFTLYTDTFMMERQFILRSLDLTEKQLLELIKKVIKGKVFSDNL</sequence>
<reference evidence="1" key="1">
    <citation type="submission" date="2013-12" db="EMBL/GenBank/DDBJ databases">
        <title>A Varibaculum cambriense genome reconstructed from a premature infant gut community with otherwise low bacterial novelty that shifts toward anaerobic metabolism during the third week of life.</title>
        <authorList>
            <person name="Brown C.T."/>
            <person name="Sharon I."/>
            <person name="Thomas B.C."/>
            <person name="Castelle C.J."/>
            <person name="Morowitz M.J."/>
            <person name="Banfield J.F."/>
        </authorList>
    </citation>
    <scope>NUCLEOTIDE SEQUENCE</scope>
</reference>
<dbReference type="AlphaFoldDB" id="W1Y2M8"/>
<name>W1Y2M8_9ZZZZ</name>
<dbReference type="EMBL" id="AZMM01009754">
    <property type="protein sequence ID" value="ETJ35930.1"/>
    <property type="molecule type" value="Genomic_DNA"/>
</dbReference>
<evidence type="ECO:0000313" key="1">
    <source>
        <dbReference type="EMBL" id="ETJ35930.1"/>
    </source>
</evidence>
<protein>
    <submittedName>
        <fullName evidence="1">Uncharacterized protein</fullName>
    </submittedName>
</protein>
<proteinExistence type="predicted"/>
<gene>
    <name evidence="1" type="ORF">Q604_UNBC09754G0003</name>
</gene>